<dbReference type="Proteomes" id="UP001227192">
    <property type="component" value="Unassembled WGS sequence"/>
</dbReference>
<comment type="caution">
    <text evidence="1">The sequence shown here is derived from an EMBL/GenBank/DDBJ whole genome shotgun (WGS) entry which is preliminary data.</text>
</comment>
<reference evidence="1" key="1">
    <citation type="submission" date="2015-06" db="EMBL/GenBank/DDBJ databases">
        <authorList>
            <person name="Nguyen H."/>
        </authorList>
    </citation>
    <scope>NUCLEOTIDE SEQUENCE</scope>
    <source>
        <strain evidence="1">DAOM 180753</strain>
    </source>
</reference>
<reference evidence="1" key="2">
    <citation type="journal article" date="2016" name="Fungal Biol.">
        <title>Ochratoxin A production by Penicillium thymicola.</title>
        <authorList>
            <person name="Nguyen H.D.T."/>
            <person name="McMullin D.R."/>
            <person name="Ponomareva E."/>
            <person name="Riley R."/>
            <person name="Pomraning K.R."/>
            <person name="Baker S.E."/>
            <person name="Seifert K.A."/>
        </authorList>
    </citation>
    <scope>NUCLEOTIDE SEQUENCE</scope>
    <source>
        <strain evidence="1">DAOM 180753</strain>
    </source>
</reference>
<organism evidence="1 2">
    <name type="scientific">Penicillium thymicola</name>
    <dbReference type="NCBI Taxonomy" id="293382"/>
    <lineage>
        <taxon>Eukaryota</taxon>
        <taxon>Fungi</taxon>
        <taxon>Dikarya</taxon>
        <taxon>Ascomycota</taxon>
        <taxon>Pezizomycotina</taxon>
        <taxon>Eurotiomycetes</taxon>
        <taxon>Eurotiomycetidae</taxon>
        <taxon>Eurotiales</taxon>
        <taxon>Aspergillaceae</taxon>
        <taxon>Penicillium</taxon>
    </lineage>
</organism>
<gene>
    <name evidence="1" type="ORF">VN97_g8614</name>
</gene>
<proteinExistence type="predicted"/>
<keyword evidence="2" id="KW-1185">Reference proteome</keyword>
<dbReference type="EMBL" id="LACB01000314">
    <property type="protein sequence ID" value="KAJ9484756.1"/>
    <property type="molecule type" value="Genomic_DNA"/>
</dbReference>
<dbReference type="AlphaFoldDB" id="A0AAI9TCK0"/>
<evidence type="ECO:0000313" key="1">
    <source>
        <dbReference type="EMBL" id="KAJ9484756.1"/>
    </source>
</evidence>
<protein>
    <submittedName>
        <fullName evidence="1">Uncharacterized protein</fullName>
    </submittedName>
</protein>
<sequence>MSSTGYAEPTLLELVPTLMGESNFSTWTTSLKWTLDARDLRYYELLTGVWSEPRAVDPTHPTPVEVEARTQWDTASRYLLPLLNATVDQTVKFYILEANNSRTAYVNLYRAFAARSYDTGFSIFLKFINTTYTSNRPQAFVNEWRMALGELQECNSTKLTPLLIFYHFLNAVSANPAVHPWLDSFLNSKVSTDTTIEATFADFVVSEDRRLNTLNQSHNFSLARVNNLPFFCQFHNRQAGHSSENCFKNPANQLPFDQVSMAPITAPAHDPAQPTVTENPPAQ</sequence>
<accession>A0AAI9TCK0</accession>
<name>A0AAI9TCK0_PENTH</name>
<evidence type="ECO:0000313" key="2">
    <source>
        <dbReference type="Proteomes" id="UP001227192"/>
    </source>
</evidence>